<accession>A0A2P2QPP7</accession>
<name>A0A2P2QPP7_RHIMU</name>
<sequence>MKRNALGDSSGSNSLDINFLLFSISSFKY</sequence>
<dbReference type="AlphaFoldDB" id="A0A2P2QPP7"/>
<protein>
    <submittedName>
        <fullName evidence="1">Uncharacterized protein</fullName>
    </submittedName>
</protein>
<dbReference type="EMBL" id="GGEC01088515">
    <property type="protein sequence ID" value="MBX68999.1"/>
    <property type="molecule type" value="Transcribed_RNA"/>
</dbReference>
<proteinExistence type="predicted"/>
<evidence type="ECO:0000313" key="1">
    <source>
        <dbReference type="EMBL" id="MBX68999.1"/>
    </source>
</evidence>
<organism evidence="1">
    <name type="scientific">Rhizophora mucronata</name>
    <name type="common">Asiatic mangrove</name>
    <dbReference type="NCBI Taxonomy" id="61149"/>
    <lineage>
        <taxon>Eukaryota</taxon>
        <taxon>Viridiplantae</taxon>
        <taxon>Streptophyta</taxon>
        <taxon>Embryophyta</taxon>
        <taxon>Tracheophyta</taxon>
        <taxon>Spermatophyta</taxon>
        <taxon>Magnoliopsida</taxon>
        <taxon>eudicotyledons</taxon>
        <taxon>Gunneridae</taxon>
        <taxon>Pentapetalae</taxon>
        <taxon>rosids</taxon>
        <taxon>fabids</taxon>
        <taxon>Malpighiales</taxon>
        <taxon>Rhizophoraceae</taxon>
        <taxon>Rhizophora</taxon>
    </lineage>
</organism>
<reference evidence="1" key="1">
    <citation type="submission" date="2018-02" db="EMBL/GenBank/DDBJ databases">
        <title>Rhizophora mucronata_Transcriptome.</title>
        <authorList>
            <person name="Meera S.P."/>
            <person name="Sreeshan A."/>
            <person name="Augustine A."/>
        </authorList>
    </citation>
    <scope>NUCLEOTIDE SEQUENCE</scope>
    <source>
        <tissue evidence="1">Leaf</tissue>
    </source>
</reference>